<proteinExistence type="predicted"/>
<accession>A0AAU8FHN2</accession>
<protein>
    <recommendedName>
        <fullName evidence="2">Outer membrane protein beta-barrel domain-containing protein</fullName>
    </recommendedName>
</protein>
<organism evidence="1">
    <name type="scientific">Dyadobacter sp. 676</name>
    <dbReference type="NCBI Taxonomy" id="3088362"/>
    <lineage>
        <taxon>Bacteria</taxon>
        <taxon>Pseudomonadati</taxon>
        <taxon>Bacteroidota</taxon>
        <taxon>Cytophagia</taxon>
        <taxon>Cytophagales</taxon>
        <taxon>Spirosomataceae</taxon>
        <taxon>Dyadobacter</taxon>
    </lineage>
</organism>
<reference evidence="1" key="1">
    <citation type="submission" date="2024-06" db="EMBL/GenBank/DDBJ databases">
        <title>Sequencing and assembly of the genome of Dyadobacter sp. strain 676, a symbiont of Cyamopsis tetragonoloba.</title>
        <authorList>
            <person name="Guro P."/>
            <person name="Sazanova A."/>
            <person name="Kuznetsova I."/>
            <person name="Belimov A."/>
            <person name="Safronova V."/>
        </authorList>
    </citation>
    <scope>NUCLEOTIDE SEQUENCE</scope>
    <source>
        <strain evidence="1">676</strain>
    </source>
</reference>
<sequence>MIAEPSFQYYDLPINLLGLKANADYYSIELPMGFRHYFFLSHRTRLFVDGMAIWHLKSWQTKAGKREREMEMRSRPGFAFGAGLSRGRWSGEMRYAFKRDAFGSYVNIDVSHTKLSLIVGYRIFGK</sequence>
<evidence type="ECO:0008006" key="2">
    <source>
        <dbReference type="Google" id="ProtNLM"/>
    </source>
</evidence>
<dbReference type="AlphaFoldDB" id="A0AAU8FHN2"/>
<name>A0AAU8FHN2_9BACT</name>
<gene>
    <name evidence="1" type="ORF">ABV298_27450</name>
</gene>
<dbReference type="RefSeq" id="WP_353719333.1">
    <property type="nucleotide sequence ID" value="NZ_CP159289.1"/>
</dbReference>
<evidence type="ECO:0000313" key="1">
    <source>
        <dbReference type="EMBL" id="XCH24009.1"/>
    </source>
</evidence>
<dbReference type="EMBL" id="CP159289">
    <property type="protein sequence ID" value="XCH24009.1"/>
    <property type="molecule type" value="Genomic_DNA"/>
</dbReference>